<evidence type="ECO:0000256" key="2">
    <source>
        <dbReference type="ARBA" id="ARBA00022723"/>
    </source>
</evidence>
<feature type="binding site" evidence="6">
    <location>
        <position position="154"/>
    </location>
    <ligand>
        <name>Ca(2+)</name>
        <dbReference type="ChEBI" id="CHEBI:29108"/>
    </ligand>
</feature>
<dbReference type="PANTHER" id="PTHR13023:SF3">
    <property type="entry name" value="SOLUBLE CALCIUM-ACTIVATED NUCLEOTIDASE 1"/>
    <property type="match status" value="1"/>
</dbReference>
<evidence type="ECO:0000313" key="7">
    <source>
        <dbReference type="Proteomes" id="UP000025227"/>
    </source>
</evidence>
<reference evidence="8" key="1">
    <citation type="submission" date="2020-12" db="UniProtKB">
        <authorList>
            <consortium name="WormBaseParasite"/>
        </authorList>
    </citation>
    <scope>IDENTIFICATION</scope>
    <source>
        <strain evidence="8">MHco3</strain>
    </source>
</reference>
<dbReference type="SUPFAM" id="SSF101887">
    <property type="entry name" value="Apyrase"/>
    <property type="match status" value="1"/>
</dbReference>
<dbReference type="InterPro" id="IPR036258">
    <property type="entry name" value="Apyrase_sf"/>
</dbReference>
<dbReference type="GO" id="GO:0005509">
    <property type="term" value="F:calcium ion binding"/>
    <property type="evidence" value="ECO:0007669"/>
    <property type="project" value="InterPro"/>
</dbReference>
<evidence type="ECO:0000256" key="6">
    <source>
        <dbReference type="PIRSR" id="PIRSR609283-1"/>
    </source>
</evidence>
<evidence type="ECO:0000256" key="3">
    <source>
        <dbReference type="ARBA" id="ARBA00022801"/>
    </source>
</evidence>
<organism evidence="7 8">
    <name type="scientific">Haemonchus contortus</name>
    <name type="common">Barber pole worm</name>
    <dbReference type="NCBI Taxonomy" id="6289"/>
    <lineage>
        <taxon>Eukaryota</taxon>
        <taxon>Metazoa</taxon>
        <taxon>Ecdysozoa</taxon>
        <taxon>Nematoda</taxon>
        <taxon>Chromadorea</taxon>
        <taxon>Rhabditida</taxon>
        <taxon>Rhabditina</taxon>
        <taxon>Rhabditomorpha</taxon>
        <taxon>Strongyloidea</taxon>
        <taxon>Trichostrongylidae</taxon>
        <taxon>Haemonchus</taxon>
    </lineage>
</organism>
<evidence type="ECO:0000256" key="4">
    <source>
        <dbReference type="ARBA" id="ARBA00022837"/>
    </source>
</evidence>
<accession>A0A7I4YBY5</accession>
<protein>
    <submittedName>
        <fullName evidence="8">Apyrase</fullName>
    </submittedName>
</protein>
<evidence type="ECO:0000313" key="8">
    <source>
        <dbReference type="WBParaSite" id="HCON_00069885-00001"/>
    </source>
</evidence>
<dbReference type="GO" id="GO:0004382">
    <property type="term" value="F:GDP phosphatase activity"/>
    <property type="evidence" value="ECO:0007669"/>
    <property type="project" value="TreeGrafter"/>
</dbReference>
<sequence>MGMPRRPEQRRKKSGSGILGSLNLNRFLGAPGASTFDLAMVAIASIVSTVLFMRFFASTPMPIQQSQTDPDYNHSQIHNTRTLKDGTVEIDLLAVTDLDHDSKVSNKKWTSFAKYGVLRISPDHAKVSVMWKANSDFSLSTEISSGGRAMELSDLVVFDGRLLVGDDRTGLIYEIRDGKAFPWIFLNDGPGNTSKGLKVEWLTVKDDHLYAGGLGKEWTTTEGEYVNDNPMWIKVISRKGEIRHVNWRDVFINVRRAAGIEYPGYMIHEAVQWSNIHQKWFFLPRRASKEKYTEAEDETRGTNVLIIGDSSLTSFKVVHVGELTNPARGFSAFQFIPGTEDKLIIALKSEEKHGKPVASYVTVFDIDGKIILPDTSLQDPHKFEGIAFV</sequence>
<feature type="binding site" evidence="6">
    <location>
        <position position="200"/>
    </location>
    <ligand>
        <name>Ca(2+)</name>
        <dbReference type="ChEBI" id="CHEBI:29108"/>
    </ligand>
</feature>
<dbReference type="GO" id="GO:0045134">
    <property type="term" value="F:UDP phosphatase activity"/>
    <property type="evidence" value="ECO:0007669"/>
    <property type="project" value="TreeGrafter"/>
</dbReference>
<comment type="similarity">
    <text evidence="5">Belongs to the apyrase family.</text>
</comment>
<dbReference type="WBParaSite" id="HCON_00069885-00001">
    <property type="protein sequence ID" value="HCON_00069885-00001"/>
    <property type="gene ID" value="HCON_00069885"/>
</dbReference>
<keyword evidence="4 6" id="KW-0106">Calcium</keyword>
<dbReference type="GO" id="GO:0030166">
    <property type="term" value="P:proteoglycan biosynthetic process"/>
    <property type="evidence" value="ECO:0007669"/>
    <property type="project" value="TreeGrafter"/>
</dbReference>
<dbReference type="AlphaFoldDB" id="A0A7I4YBY5"/>
<dbReference type="OMA" id="RDEHMGC"/>
<name>A0A7I4YBY5_HAECO</name>
<comment type="cofactor">
    <cofactor evidence="1 6">
        <name>Ca(2+)</name>
        <dbReference type="ChEBI" id="CHEBI:29108"/>
    </cofactor>
</comment>
<feature type="binding site" evidence="6">
    <location>
        <position position="153"/>
    </location>
    <ligand>
        <name>Ca(2+)</name>
        <dbReference type="ChEBI" id="CHEBI:29108"/>
    </ligand>
</feature>
<dbReference type="PANTHER" id="PTHR13023">
    <property type="entry name" value="APYRASE"/>
    <property type="match status" value="1"/>
</dbReference>
<feature type="binding site" evidence="6">
    <location>
        <position position="384"/>
    </location>
    <ligand>
        <name>Ca(2+)</name>
        <dbReference type="ChEBI" id="CHEBI:29108"/>
    </ligand>
</feature>
<feature type="binding site" evidence="6">
    <location>
        <position position="269"/>
    </location>
    <ligand>
        <name>Ca(2+)</name>
        <dbReference type="ChEBI" id="CHEBI:29108"/>
    </ligand>
</feature>
<dbReference type="Proteomes" id="UP000025227">
    <property type="component" value="Unplaced"/>
</dbReference>
<evidence type="ECO:0000256" key="1">
    <source>
        <dbReference type="ARBA" id="ARBA00001913"/>
    </source>
</evidence>
<dbReference type="FunFam" id="2.120.10.100:FF:000001">
    <property type="entry name" value="Soluble calcium-activated nucleotidase 1"/>
    <property type="match status" value="1"/>
</dbReference>
<feature type="binding site" evidence="6">
    <location>
        <position position="331"/>
    </location>
    <ligand>
        <name>Ca(2+)</name>
        <dbReference type="ChEBI" id="CHEBI:29108"/>
    </ligand>
</feature>
<keyword evidence="3" id="KW-0378">Hydrolase</keyword>
<evidence type="ECO:0000256" key="5">
    <source>
        <dbReference type="ARBA" id="ARBA00025738"/>
    </source>
</evidence>
<keyword evidence="7" id="KW-1185">Reference proteome</keyword>
<dbReference type="OrthoDB" id="25028at2759"/>
<dbReference type="Gene3D" id="2.120.10.100">
    <property type="entry name" value="Apyrase"/>
    <property type="match status" value="1"/>
</dbReference>
<dbReference type="InterPro" id="IPR009283">
    <property type="entry name" value="Apyrase"/>
</dbReference>
<proteinExistence type="inferred from homology"/>
<keyword evidence="2 6" id="KW-0479">Metal-binding</keyword>
<dbReference type="Pfam" id="PF06079">
    <property type="entry name" value="Apyrase"/>
    <property type="match status" value="1"/>
</dbReference>